<organism evidence="5 6">
    <name type="scientific">Sinimarinibacterium thermocellulolyticum</name>
    <dbReference type="NCBI Taxonomy" id="3170016"/>
    <lineage>
        <taxon>Bacteria</taxon>
        <taxon>Pseudomonadati</taxon>
        <taxon>Pseudomonadota</taxon>
        <taxon>Gammaproteobacteria</taxon>
        <taxon>Nevskiales</taxon>
        <taxon>Nevskiaceae</taxon>
        <taxon>Sinimarinibacterium</taxon>
    </lineage>
</organism>
<dbReference type="EC" id="2.7.7.65" evidence="1"/>
<dbReference type="PANTHER" id="PTHR45138">
    <property type="entry name" value="REGULATORY COMPONENTS OF SENSORY TRANSDUCTION SYSTEM"/>
    <property type="match status" value="1"/>
</dbReference>
<dbReference type="GO" id="GO:0052621">
    <property type="term" value="F:diguanylate cyclase activity"/>
    <property type="evidence" value="ECO:0007669"/>
    <property type="project" value="UniProtKB-EC"/>
</dbReference>
<keyword evidence="3" id="KW-0812">Transmembrane</keyword>
<dbReference type="SMART" id="SM00267">
    <property type="entry name" value="GGDEF"/>
    <property type="match status" value="1"/>
</dbReference>
<keyword evidence="3" id="KW-0472">Membrane</keyword>
<dbReference type="Proteomes" id="UP001465331">
    <property type="component" value="Unassembled WGS sequence"/>
</dbReference>
<evidence type="ECO:0000313" key="6">
    <source>
        <dbReference type="Proteomes" id="UP001465331"/>
    </source>
</evidence>
<dbReference type="Pfam" id="PF00990">
    <property type="entry name" value="GGDEF"/>
    <property type="match status" value="1"/>
</dbReference>
<dbReference type="CDD" id="cd01949">
    <property type="entry name" value="GGDEF"/>
    <property type="match status" value="1"/>
</dbReference>
<feature type="transmembrane region" description="Helical" evidence="3">
    <location>
        <begin position="180"/>
        <end position="198"/>
    </location>
</feature>
<dbReference type="InterPro" id="IPR050469">
    <property type="entry name" value="Diguanylate_Cyclase"/>
</dbReference>
<dbReference type="InterPro" id="IPR043128">
    <property type="entry name" value="Rev_trsase/Diguanyl_cyclase"/>
</dbReference>
<feature type="domain" description="GGDEF" evidence="4">
    <location>
        <begin position="275"/>
        <end position="409"/>
    </location>
</feature>
<dbReference type="PROSITE" id="PS50887">
    <property type="entry name" value="GGDEF"/>
    <property type="match status" value="1"/>
</dbReference>
<gene>
    <name evidence="5" type="ORF">ABSH63_02815</name>
</gene>
<dbReference type="NCBIfam" id="TIGR00254">
    <property type="entry name" value="GGDEF"/>
    <property type="match status" value="1"/>
</dbReference>
<evidence type="ECO:0000256" key="3">
    <source>
        <dbReference type="SAM" id="Phobius"/>
    </source>
</evidence>
<comment type="caution">
    <text evidence="5">The sequence shown here is derived from an EMBL/GenBank/DDBJ whole genome shotgun (WGS) entry which is preliminary data.</text>
</comment>
<evidence type="ECO:0000256" key="2">
    <source>
        <dbReference type="ARBA" id="ARBA00034247"/>
    </source>
</evidence>
<dbReference type="EMBL" id="JBEPIJ010000002">
    <property type="protein sequence ID" value="MES0872946.1"/>
    <property type="molecule type" value="Genomic_DNA"/>
</dbReference>
<keyword evidence="5" id="KW-0808">Transferase</keyword>
<name>A0ABV2A6V1_9GAMM</name>
<protein>
    <recommendedName>
        <fullName evidence="1">diguanylate cyclase</fullName>
        <ecNumber evidence="1">2.7.7.65</ecNumber>
    </recommendedName>
</protein>
<feature type="transmembrane region" description="Helical" evidence="3">
    <location>
        <begin position="99"/>
        <end position="121"/>
    </location>
</feature>
<feature type="transmembrane region" description="Helical" evidence="3">
    <location>
        <begin position="67"/>
        <end position="87"/>
    </location>
</feature>
<dbReference type="PANTHER" id="PTHR45138:SF9">
    <property type="entry name" value="DIGUANYLATE CYCLASE DGCM-RELATED"/>
    <property type="match status" value="1"/>
</dbReference>
<sequence>MSHWRERLRRNRHRADADAAELLPVRAATEHRLLLSRVSRGESRLLRFPVDLEAAFKAYSREQAAPARITTTLITALLFLGAPLWSASMLGVPESTRTLTLWISVLALAPAFAIVTALIYLWPRNVMVENVFIAAFLLEAVAIEVLRHDAVLAGYRVTPVISVAVPVAALALARLSLLRSLVFVALYVVILVAGDRLATAAPWARTPTETLTIAILLSVALVSSAFAQHTRRQNWALLQLMRAGALVDFLTGLANRSAYEAHVERWTRLGRREGKPYTMAVVDLDYFKRINDRYGHQHGDGVLREVALTLEQFARRPGDLAARVGGEEFVLFLYGCDRDAAARRLERLRATIEALGLENVDSPHAVVTASIGAVTITRPEPVSASYEKADQALYQAKRAGRNRVVIHDPAQTPPN</sequence>
<keyword evidence="3" id="KW-1133">Transmembrane helix</keyword>
<dbReference type="SUPFAM" id="SSF55073">
    <property type="entry name" value="Nucleotide cyclase"/>
    <property type="match status" value="1"/>
</dbReference>
<evidence type="ECO:0000313" key="5">
    <source>
        <dbReference type="EMBL" id="MES0872946.1"/>
    </source>
</evidence>
<feature type="transmembrane region" description="Helical" evidence="3">
    <location>
        <begin position="152"/>
        <end position="173"/>
    </location>
</feature>
<keyword evidence="6" id="KW-1185">Reference proteome</keyword>
<proteinExistence type="predicted"/>
<evidence type="ECO:0000256" key="1">
    <source>
        <dbReference type="ARBA" id="ARBA00012528"/>
    </source>
</evidence>
<accession>A0ABV2A6V1</accession>
<dbReference type="InterPro" id="IPR029787">
    <property type="entry name" value="Nucleotide_cyclase"/>
</dbReference>
<dbReference type="InterPro" id="IPR000160">
    <property type="entry name" value="GGDEF_dom"/>
</dbReference>
<evidence type="ECO:0000259" key="4">
    <source>
        <dbReference type="PROSITE" id="PS50887"/>
    </source>
</evidence>
<dbReference type="Gene3D" id="3.30.70.270">
    <property type="match status" value="1"/>
</dbReference>
<dbReference type="RefSeq" id="WP_352887242.1">
    <property type="nucleotide sequence ID" value="NZ_JBEPIJ010000002.1"/>
</dbReference>
<feature type="transmembrane region" description="Helical" evidence="3">
    <location>
        <begin position="210"/>
        <end position="227"/>
    </location>
</feature>
<reference evidence="5 6" key="1">
    <citation type="submission" date="2024-06" db="EMBL/GenBank/DDBJ databases">
        <authorList>
            <person name="Li Z."/>
            <person name="Jiang Y."/>
        </authorList>
    </citation>
    <scope>NUCLEOTIDE SEQUENCE [LARGE SCALE GENOMIC DNA]</scope>
    <source>
        <strain evidence="5 6">HSW-8</strain>
    </source>
</reference>
<feature type="transmembrane region" description="Helical" evidence="3">
    <location>
        <begin position="128"/>
        <end position="146"/>
    </location>
</feature>
<comment type="catalytic activity">
    <reaction evidence="2">
        <text>2 GTP = 3',3'-c-di-GMP + 2 diphosphate</text>
        <dbReference type="Rhea" id="RHEA:24898"/>
        <dbReference type="ChEBI" id="CHEBI:33019"/>
        <dbReference type="ChEBI" id="CHEBI:37565"/>
        <dbReference type="ChEBI" id="CHEBI:58805"/>
        <dbReference type="EC" id="2.7.7.65"/>
    </reaction>
</comment>
<keyword evidence="5" id="KW-0548">Nucleotidyltransferase</keyword>